<dbReference type="InterPro" id="IPR043168">
    <property type="entry name" value="DegV_C"/>
</dbReference>
<accession>A0ABS7T167</accession>
<dbReference type="Pfam" id="PF02645">
    <property type="entry name" value="DegV"/>
    <property type="match status" value="1"/>
</dbReference>
<organism evidence="3 4">
    <name type="scientific">Anaerococcus murdochii</name>
    <dbReference type="NCBI Taxonomy" id="411577"/>
    <lineage>
        <taxon>Bacteria</taxon>
        <taxon>Bacillati</taxon>
        <taxon>Bacillota</taxon>
        <taxon>Tissierellia</taxon>
        <taxon>Tissierellales</taxon>
        <taxon>Peptoniphilaceae</taxon>
        <taxon>Anaerococcus</taxon>
    </lineage>
</organism>
<dbReference type="PANTHER" id="PTHR33434">
    <property type="entry name" value="DEGV DOMAIN-CONTAINING PROTEIN DR_1986-RELATED"/>
    <property type="match status" value="1"/>
</dbReference>
<dbReference type="NCBIfam" id="TIGR00762">
    <property type="entry name" value="DegV"/>
    <property type="match status" value="1"/>
</dbReference>
<name>A0ABS7T167_9FIRM</name>
<dbReference type="Proteomes" id="UP000734271">
    <property type="component" value="Unassembled WGS sequence"/>
</dbReference>
<proteinExistence type="predicted"/>
<comment type="function">
    <text evidence="1">May bind long-chain fatty acids, such as palmitate, and may play a role in lipid transport or fatty acid metabolism.</text>
</comment>
<dbReference type="Gene3D" id="3.40.50.10440">
    <property type="entry name" value="Dihydroxyacetone kinase, domain 1"/>
    <property type="match status" value="1"/>
</dbReference>
<keyword evidence="2" id="KW-0446">Lipid-binding</keyword>
<dbReference type="InterPro" id="IPR003797">
    <property type="entry name" value="DegV"/>
</dbReference>
<reference evidence="3 4" key="1">
    <citation type="submission" date="2021-08" db="EMBL/GenBank/DDBJ databases">
        <title>FDA dAtabase for Regulatory Grade micrObial Sequences (FDA-ARGOS): Supporting development and validation of Infectious Disease Dx tests.</title>
        <authorList>
            <person name="Sproer C."/>
            <person name="Gronow S."/>
            <person name="Severitt S."/>
            <person name="Schroder I."/>
            <person name="Tallon L."/>
            <person name="Sadzewicz L."/>
            <person name="Zhao X."/>
            <person name="Boylan J."/>
            <person name="Ott S."/>
            <person name="Bowen H."/>
            <person name="Vavikolanu K."/>
            <person name="Hazen T."/>
            <person name="Aluvathingal J."/>
            <person name="Nadendla S."/>
            <person name="Lowell S."/>
            <person name="Myers T."/>
            <person name="Yan Y."/>
            <person name="Sichtig H."/>
        </authorList>
    </citation>
    <scope>NUCLEOTIDE SEQUENCE [LARGE SCALE GENOMIC DNA]</scope>
    <source>
        <strain evidence="3 4">FDAARGOS_1460</strain>
    </source>
</reference>
<evidence type="ECO:0000313" key="3">
    <source>
        <dbReference type="EMBL" id="MBZ2387527.1"/>
    </source>
</evidence>
<sequence length="295" mass="33600">MSDFILSASSTVDIPREVLEKENIKWKGFPFQIDDVDYIDDLGLTVKLNDFYQKLNDGAIARTSQITYIKYIEFFEKLLEEDKDILHVTLSSGLTGGVQQAYMAQEKLEEKYPDRKIYILDSLTATSCEGLFVLGLNEMRKEGFSIEEVYNWGMENRYKVNSIFFTSDLTYLVRGGRVSKAAGSFGNLLNICPIMDTNTKGEIVVRDKIRTKKKAMKALVNKISDRLIRDFPYKNEIYIVHAYAPEDAEDLRERLLDELDDYSGEIKIYEIGTTVGSHVGPGLVGAGFWGKEKDE</sequence>
<evidence type="ECO:0000313" key="4">
    <source>
        <dbReference type="Proteomes" id="UP000734271"/>
    </source>
</evidence>
<dbReference type="Gene3D" id="3.30.1180.10">
    <property type="match status" value="1"/>
</dbReference>
<keyword evidence="4" id="KW-1185">Reference proteome</keyword>
<comment type="caution">
    <text evidence="3">The sequence shown here is derived from an EMBL/GenBank/DDBJ whole genome shotgun (WGS) entry which is preliminary data.</text>
</comment>
<dbReference type="EMBL" id="JAIPME010000002">
    <property type="protein sequence ID" value="MBZ2387527.1"/>
    <property type="molecule type" value="Genomic_DNA"/>
</dbReference>
<evidence type="ECO:0000256" key="2">
    <source>
        <dbReference type="ARBA" id="ARBA00023121"/>
    </source>
</evidence>
<dbReference type="PROSITE" id="PS51482">
    <property type="entry name" value="DEGV"/>
    <property type="match status" value="1"/>
</dbReference>
<dbReference type="SUPFAM" id="SSF82549">
    <property type="entry name" value="DAK1/DegV-like"/>
    <property type="match status" value="1"/>
</dbReference>
<dbReference type="RefSeq" id="WP_223420461.1">
    <property type="nucleotide sequence ID" value="NZ_JAIPME010000002.1"/>
</dbReference>
<gene>
    <name evidence="3" type="ORF">K8P03_09545</name>
</gene>
<evidence type="ECO:0000256" key="1">
    <source>
        <dbReference type="ARBA" id="ARBA00003238"/>
    </source>
</evidence>
<dbReference type="InterPro" id="IPR050270">
    <property type="entry name" value="DegV_domain_contain"/>
</dbReference>
<dbReference type="PANTHER" id="PTHR33434:SF3">
    <property type="entry name" value="DEGV DOMAIN-CONTAINING PROTEIN YITS"/>
    <property type="match status" value="1"/>
</dbReference>
<protein>
    <submittedName>
        <fullName evidence="3">DegV family protein</fullName>
    </submittedName>
</protein>
<dbReference type="Gene3D" id="2.20.28.50">
    <property type="entry name" value="degv family protein"/>
    <property type="match status" value="1"/>
</dbReference>